<evidence type="ECO:0000256" key="1">
    <source>
        <dbReference type="SAM" id="MobiDB-lite"/>
    </source>
</evidence>
<protein>
    <recommendedName>
        <fullName evidence="4">ABC transporter ATP-binding protein</fullName>
    </recommendedName>
</protein>
<dbReference type="AlphaFoldDB" id="A0A918V0Q7"/>
<proteinExistence type="predicted"/>
<dbReference type="RefSeq" id="WP_229869335.1">
    <property type="nucleotide sequence ID" value="NZ_BMWG01000019.1"/>
</dbReference>
<sequence>MDEPASALDAHAEHQLFTRLRTLADGRAATLFITHRLANAAVADRVIESGTYDELLATEGSQFAEMKNLQDRRADTTGSVTGALSR</sequence>
<feature type="region of interest" description="Disordered" evidence="1">
    <location>
        <begin position="67"/>
        <end position="86"/>
    </location>
</feature>
<dbReference type="Proteomes" id="UP000630936">
    <property type="component" value="Unassembled WGS sequence"/>
</dbReference>
<keyword evidence="3" id="KW-1185">Reference proteome</keyword>
<name>A0A918V0Q7_9ACTN</name>
<reference evidence="2" key="1">
    <citation type="journal article" date="2014" name="Int. J. Syst. Evol. Microbiol.">
        <title>Complete genome sequence of Corynebacterium casei LMG S-19264T (=DSM 44701T), isolated from a smear-ripened cheese.</title>
        <authorList>
            <consortium name="US DOE Joint Genome Institute (JGI-PGF)"/>
            <person name="Walter F."/>
            <person name="Albersmeier A."/>
            <person name="Kalinowski J."/>
            <person name="Ruckert C."/>
        </authorList>
    </citation>
    <scope>NUCLEOTIDE SEQUENCE</scope>
    <source>
        <strain evidence="2">JCM 4988</strain>
    </source>
</reference>
<evidence type="ECO:0000313" key="3">
    <source>
        <dbReference type="Proteomes" id="UP000630936"/>
    </source>
</evidence>
<feature type="compositionally biased region" description="Polar residues" evidence="1">
    <location>
        <begin position="76"/>
        <end position="86"/>
    </location>
</feature>
<organism evidence="2 3">
    <name type="scientific">Streptomyces inusitatus</name>
    <dbReference type="NCBI Taxonomy" id="68221"/>
    <lineage>
        <taxon>Bacteria</taxon>
        <taxon>Bacillati</taxon>
        <taxon>Actinomycetota</taxon>
        <taxon>Actinomycetes</taxon>
        <taxon>Kitasatosporales</taxon>
        <taxon>Streptomycetaceae</taxon>
        <taxon>Streptomyces</taxon>
    </lineage>
</organism>
<dbReference type="SUPFAM" id="SSF52540">
    <property type="entry name" value="P-loop containing nucleoside triphosphate hydrolases"/>
    <property type="match status" value="1"/>
</dbReference>
<dbReference type="EMBL" id="BMWG01000019">
    <property type="protein sequence ID" value="GGZ49890.1"/>
    <property type="molecule type" value="Genomic_DNA"/>
</dbReference>
<reference evidence="2" key="2">
    <citation type="submission" date="2020-09" db="EMBL/GenBank/DDBJ databases">
        <authorList>
            <person name="Sun Q."/>
            <person name="Ohkuma M."/>
        </authorList>
    </citation>
    <scope>NUCLEOTIDE SEQUENCE</scope>
    <source>
        <strain evidence="2">JCM 4988</strain>
    </source>
</reference>
<dbReference type="Gene3D" id="3.40.50.300">
    <property type="entry name" value="P-loop containing nucleotide triphosphate hydrolases"/>
    <property type="match status" value="1"/>
</dbReference>
<gene>
    <name evidence="2" type="ORF">GCM10010387_50230</name>
</gene>
<comment type="caution">
    <text evidence="2">The sequence shown here is derived from an EMBL/GenBank/DDBJ whole genome shotgun (WGS) entry which is preliminary data.</text>
</comment>
<evidence type="ECO:0008006" key="4">
    <source>
        <dbReference type="Google" id="ProtNLM"/>
    </source>
</evidence>
<accession>A0A918V0Q7</accession>
<evidence type="ECO:0000313" key="2">
    <source>
        <dbReference type="EMBL" id="GGZ49890.1"/>
    </source>
</evidence>
<dbReference type="InterPro" id="IPR027417">
    <property type="entry name" value="P-loop_NTPase"/>
</dbReference>